<dbReference type="InterPro" id="IPR011009">
    <property type="entry name" value="Kinase-like_dom_sf"/>
</dbReference>
<protein>
    <recommendedName>
        <fullName evidence="1">Protein kinase domain-containing protein</fullName>
    </recommendedName>
</protein>
<dbReference type="GO" id="GO:0005524">
    <property type="term" value="F:ATP binding"/>
    <property type="evidence" value="ECO:0007669"/>
    <property type="project" value="InterPro"/>
</dbReference>
<comment type="caution">
    <text evidence="2">The sequence shown here is derived from an EMBL/GenBank/DDBJ whole genome shotgun (WGS) entry which is preliminary data.</text>
</comment>
<dbReference type="Gene3D" id="1.10.510.10">
    <property type="entry name" value="Transferase(Phosphotransferase) domain 1"/>
    <property type="match status" value="1"/>
</dbReference>
<keyword evidence="3" id="KW-1185">Reference proteome</keyword>
<dbReference type="PROSITE" id="PS50011">
    <property type="entry name" value="PROTEIN_KINASE_DOM"/>
    <property type="match status" value="1"/>
</dbReference>
<dbReference type="InterPro" id="IPR050167">
    <property type="entry name" value="Ser_Thr_protein_kinase"/>
</dbReference>
<organism evidence="2 3">
    <name type="scientific">Cerrena zonata</name>
    <dbReference type="NCBI Taxonomy" id="2478898"/>
    <lineage>
        <taxon>Eukaryota</taxon>
        <taxon>Fungi</taxon>
        <taxon>Dikarya</taxon>
        <taxon>Basidiomycota</taxon>
        <taxon>Agaricomycotina</taxon>
        <taxon>Agaricomycetes</taxon>
        <taxon>Polyporales</taxon>
        <taxon>Cerrenaceae</taxon>
        <taxon>Cerrena</taxon>
    </lineage>
</organism>
<evidence type="ECO:0000313" key="2">
    <source>
        <dbReference type="EMBL" id="KAK7688501.1"/>
    </source>
</evidence>
<sequence>MGIRHGDLRGNNIFISDHGAAQVNDVVLTQFHEEWSEVSPRADGRPGRWMAPEYLNSSVPTFESDVFSFGFVAIELYTGEIPTPEFSDDDFVDRTCRGVFPINAA</sequence>
<proteinExistence type="predicted"/>
<reference evidence="2 3" key="1">
    <citation type="submission" date="2022-09" db="EMBL/GenBank/DDBJ databases">
        <authorList>
            <person name="Palmer J.M."/>
        </authorList>
    </citation>
    <scope>NUCLEOTIDE SEQUENCE [LARGE SCALE GENOMIC DNA]</scope>
    <source>
        <strain evidence="2 3">DSM 7382</strain>
    </source>
</reference>
<evidence type="ECO:0000259" key="1">
    <source>
        <dbReference type="PROSITE" id="PS50011"/>
    </source>
</evidence>
<dbReference type="InterPro" id="IPR000719">
    <property type="entry name" value="Prot_kinase_dom"/>
</dbReference>
<evidence type="ECO:0000313" key="3">
    <source>
        <dbReference type="Proteomes" id="UP001385951"/>
    </source>
</evidence>
<dbReference type="GO" id="GO:0005737">
    <property type="term" value="C:cytoplasm"/>
    <property type="evidence" value="ECO:0007669"/>
    <property type="project" value="TreeGrafter"/>
</dbReference>
<dbReference type="GO" id="GO:0004672">
    <property type="term" value="F:protein kinase activity"/>
    <property type="evidence" value="ECO:0007669"/>
    <property type="project" value="InterPro"/>
</dbReference>
<gene>
    <name evidence="2" type="ORF">QCA50_008039</name>
</gene>
<accession>A0AAW0GG71</accession>
<name>A0AAW0GG71_9APHY</name>
<dbReference type="GO" id="GO:0007165">
    <property type="term" value="P:signal transduction"/>
    <property type="evidence" value="ECO:0007669"/>
    <property type="project" value="TreeGrafter"/>
</dbReference>
<dbReference type="Proteomes" id="UP001385951">
    <property type="component" value="Unassembled WGS sequence"/>
</dbReference>
<dbReference type="EMBL" id="JASBNA010000010">
    <property type="protein sequence ID" value="KAK7688501.1"/>
    <property type="molecule type" value="Genomic_DNA"/>
</dbReference>
<dbReference type="InterPro" id="IPR001245">
    <property type="entry name" value="Ser-Thr/Tyr_kinase_cat_dom"/>
</dbReference>
<feature type="domain" description="Protein kinase" evidence="1">
    <location>
        <begin position="1"/>
        <end position="105"/>
    </location>
</feature>
<dbReference type="SUPFAM" id="SSF56112">
    <property type="entry name" value="Protein kinase-like (PK-like)"/>
    <property type="match status" value="1"/>
</dbReference>
<dbReference type="Pfam" id="PF07714">
    <property type="entry name" value="PK_Tyr_Ser-Thr"/>
    <property type="match status" value="1"/>
</dbReference>
<dbReference type="AlphaFoldDB" id="A0AAW0GG71"/>
<dbReference type="PANTHER" id="PTHR23257">
    <property type="entry name" value="SERINE-THREONINE PROTEIN KINASE"/>
    <property type="match status" value="1"/>
</dbReference>